<feature type="region of interest" description="Disordered" evidence="11">
    <location>
        <begin position="239"/>
        <end position="287"/>
    </location>
</feature>
<organism evidence="12 13">
    <name type="scientific">Stephanodiscus triporus</name>
    <dbReference type="NCBI Taxonomy" id="2934178"/>
    <lineage>
        <taxon>Eukaryota</taxon>
        <taxon>Sar</taxon>
        <taxon>Stramenopiles</taxon>
        <taxon>Ochrophyta</taxon>
        <taxon>Bacillariophyta</taxon>
        <taxon>Coscinodiscophyceae</taxon>
        <taxon>Thalassiosirophycidae</taxon>
        <taxon>Stephanodiscales</taxon>
        <taxon>Stephanodiscaceae</taxon>
        <taxon>Stephanodiscus</taxon>
    </lineage>
</organism>
<dbReference type="Gene3D" id="3.60.15.10">
    <property type="entry name" value="Ribonuclease Z/Hydroxyacylglutathione hydrolase-like"/>
    <property type="match status" value="1"/>
</dbReference>
<reference evidence="12 13" key="1">
    <citation type="submission" date="2024-10" db="EMBL/GenBank/DDBJ databases">
        <title>Updated reference genomes for cyclostephanoid diatoms.</title>
        <authorList>
            <person name="Roberts W.R."/>
            <person name="Alverson A.J."/>
        </authorList>
    </citation>
    <scope>NUCLEOTIDE SEQUENCE [LARGE SCALE GENOMIC DNA]</scope>
    <source>
        <strain evidence="12 13">AJA276-08</strain>
    </source>
</reference>
<evidence type="ECO:0000256" key="11">
    <source>
        <dbReference type="SAM" id="MobiDB-lite"/>
    </source>
</evidence>
<keyword evidence="8" id="KW-0255">Endonuclease</keyword>
<feature type="compositionally biased region" description="Basic and acidic residues" evidence="11">
    <location>
        <begin position="241"/>
        <end position="257"/>
    </location>
</feature>
<feature type="region of interest" description="Disordered" evidence="11">
    <location>
        <begin position="57"/>
        <end position="185"/>
    </location>
</feature>
<dbReference type="Proteomes" id="UP001530315">
    <property type="component" value="Unassembled WGS sequence"/>
</dbReference>
<keyword evidence="9" id="KW-0378">Hydrolase</keyword>
<evidence type="ECO:0000256" key="8">
    <source>
        <dbReference type="ARBA" id="ARBA00022759"/>
    </source>
</evidence>
<keyword evidence="7" id="KW-0479">Metal-binding</keyword>
<evidence type="ECO:0000256" key="1">
    <source>
        <dbReference type="ARBA" id="ARBA00000402"/>
    </source>
</evidence>
<dbReference type="GO" id="GO:0046872">
    <property type="term" value="F:metal ion binding"/>
    <property type="evidence" value="ECO:0007669"/>
    <property type="project" value="UniProtKB-KW"/>
</dbReference>
<comment type="cofactor">
    <cofactor evidence="2">
        <name>Zn(2+)</name>
        <dbReference type="ChEBI" id="CHEBI:29105"/>
    </cofactor>
</comment>
<evidence type="ECO:0000313" key="12">
    <source>
        <dbReference type="EMBL" id="KAL3771199.1"/>
    </source>
</evidence>
<sequence>MDAVFGDNDVRRIRRRPSIRVCEVPGGGEGGDGGGNRWYEVYRDNHARVWGRSVASDLLDDDDDDNDDEEEEDESGKGHSSSIAYVVMLRPQGTYDNENDDDVGGAGGIEGNDTDDDDDLVPYSFAILPHGTTSTTSSRQRRCRFRRPSCAENPPPRRRKGGGGGGAGGLRDPPSAATPWDALRDLPREVVSGRRRRPLAGHHLVVRPDDDGPDDGILVRARQRSRTLNGRLPFAFPLAASDRRRDRNDAAGCEEGRRRRRPTGRSRRGGEGDDLTTRKNESDDGSSGALAFGLRSCTSVILHGWGGKRGKEEIREDDDAMRRRRPFGFVSRIEGILNRCKGGSSSSRVDLDSDGDVDSTTEDANFAKTTQSVACAFRGATCICNECASLNVGNVDCNEINLDDSLSDDDIPQVREGDCRVGCADDREKVGVTGKALHQGVFSVHSPHILMLGTGCATPAPLRGIREGDCRVGCADDREKVGVTGKALHQGVFSVHSPHILMLGTGCATPAPLRGSSSYGLFVPTSINNSAALVLSALIECGEGTLTGLLRHQPPINGHAGAAYSRSTTHLDVQLSYVCFIWISHSHLDHYGDLPIVVQAIANAKLKLRRIAQPPPDKLLVVAPSKVLKYLNVLLNQTDSPQKRGGVMSHRKMYVGVTHRELQYSPFAKHLVSFISEYAIPIPTCRGSAQHQSQNCNVDVKSNMKKHYNPFASLQNVEVEHCRDAFALILEINLPSNNGASSGIRCNNPTSFVLCFSGDTRPSSNLIQKCRSLSPLRVDLLIHEGTFLDDPRGRLDAVRKWHSTTAEALDVALHMNARACLLTHFSQRYRHISIEDVSSGRDSYPFSWGVAVDGMMVPLTGRALYGLSRLSQCIDYIIQSKSD</sequence>
<comment type="similarity">
    <text evidence="3">Belongs to the RNase Z family.</text>
</comment>
<dbReference type="PANTHER" id="PTHR12553:SF49">
    <property type="entry name" value="ZINC PHOSPHODIESTERASE ELAC PROTEIN 2"/>
    <property type="match status" value="1"/>
</dbReference>
<evidence type="ECO:0000256" key="4">
    <source>
        <dbReference type="ARBA" id="ARBA00012477"/>
    </source>
</evidence>
<evidence type="ECO:0000256" key="3">
    <source>
        <dbReference type="ARBA" id="ARBA00007823"/>
    </source>
</evidence>
<dbReference type="SUPFAM" id="SSF56281">
    <property type="entry name" value="Metallo-hydrolase/oxidoreductase"/>
    <property type="match status" value="1"/>
</dbReference>
<evidence type="ECO:0000256" key="2">
    <source>
        <dbReference type="ARBA" id="ARBA00001947"/>
    </source>
</evidence>
<protein>
    <recommendedName>
        <fullName evidence="4">ribonuclease Z</fullName>
        <ecNumber evidence="4">3.1.26.11</ecNumber>
    </recommendedName>
</protein>
<dbReference type="AlphaFoldDB" id="A0ABD3N4Z3"/>
<comment type="caution">
    <text evidence="12">The sequence shown here is derived from an EMBL/GenBank/DDBJ whole genome shotgun (WGS) entry which is preliminary data.</text>
</comment>
<feature type="compositionally biased region" description="Basic residues" evidence="11">
    <location>
        <begin position="258"/>
        <end position="267"/>
    </location>
</feature>
<feature type="compositionally biased region" description="Acidic residues" evidence="11">
    <location>
        <begin position="58"/>
        <end position="74"/>
    </location>
</feature>
<dbReference type="EMBL" id="JALLAZ020001610">
    <property type="protein sequence ID" value="KAL3771199.1"/>
    <property type="molecule type" value="Genomic_DNA"/>
</dbReference>
<dbReference type="InterPro" id="IPR036866">
    <property type="entry name" value="RibonucZ/Hydroxyglut_hydro"/>
</dbReference>
<evidence type="ECO:0000313" key="13">
    <source>
        <dbReference type="Proteomes" id="UP001530315"/>
    </source>
</evidence>
<comment type="catalytic activity">
    <reaction evidence="1">
        <text>Endonucleolytic cleavage of RNA, removing extra 3' nucleotides from tRNA precursor, generating 3' termini of tRNAs. A 3'-hydroxy group is left at the tRNA terminus and a 5'-phosphoryl group is left at the trailer molecule.</text>
        <dbReference type="EC" id="3.1.26.11"/>
    </reaction>
</comment>
<proteinExistence type="inferred from homology"/>
<evidence type="ECO:0000256" key="5">
    <source>
        <dbReference type="ARBA" id="ARBA00022694"/>
    </source>
</evidence>
<evidence type="ECO:0000256" key="9">
    <source>
        <dbReference type="ARBA" id="ARBA00022801"/>
    </source>
</evidence>
<evidence type="ECO:0000256" key="10">
    <source>
        <dbReference type="ARBA" id="ARBA00022833"/>
    </source>
</evidence>
<dbReference type="InterPro" id="IPR047151">
    <property type="entry name" value="RNZ2-like"/>
</dbReference>
<keyword evidence="10" id="KW-0862">Zinc</keyword>
<name>A0ABD3N4Z3_9STRA</name>
<dbReference type="GO" id="GO:0042781">
    <property type="term" value="F:3'-tRNA processing endoribonuclease activity"/>
    <property type="evidence" value="ECO:0007669"/>
    <property type="project" value="UniProtKB-EC"/>
</dbReference>
<gene>
    <name evidence="12" type="ORF">ACHAW5_008907</name>
</gene>
<evidence type="ECO:0000256" key="6">
    <source>
        <dbReference type="ARBA" id="ARBA00022722"/>
    </source>
</evidence>
<keyword evidence="5" id="KW-0819">tRNA processing</keyword>
<accession>A0ABD3N4Z3</accession>
<dbReference type="PANTHER" id="PTHR12553">
    <property type="entry name" value="ZINC PHOSPHODIESTERASE ELAC PROTEIN 2"/>
    <property type="match status" value="1"/>
</dbReference>
<feature type="compositionally biased region" description="Basic and acidic residues" evidence="11">
    <location>
        <begin position="268"/>
        <end position="282"/>
    </location>
</feature>
<dbReference type="EC" id="3.1.26.11" evidence="4"/>
<keyword evidence="6" id="KW-0540">Nuclease</keyword>
<keyword evidence="13" id="KW-1185">Reference proteome</keyword>
<evidence type="ECO:0000256" key="7">
    <source>
        <dbReference type="ARBA" id="ARBA00022723"/>
    </source>
</evidence>